<evidence type="ECO:0000256" key="2">
    <source>
        <dbReference type="ARBA" id="ARBA00023125"/>
    </source>
</evidence>
<feature type="domain" description="HTH lacI-type" evidence="4">
    <location>
        <begin position="20"/>
        <end position="74"/>
    </location>
</feature>
<evidence type="ECO:0000259" key="4">
    <source>
        <dbReference type="PROSITE" id="PS50932"/>
    </source>
</evidence>
<dbReference type="InterPro" id="IPR028082">
    <property type="entry name" value="Peripla_BP_I"/>
</dbReference>
<name>A0A1I7NVZ7_9HYPH</name>
<gene>
    <name evidence="5" type="ORF">SAMN05216456_3598</name>
</gene>
<evidence type="ECO:0000256" key="1">
    <source>
        <dbReference type="ARBA" id="ARBA00023015"/>
    </source>
</evidence>
<dbReference type="STRING" id="429728.SAMN05216456_3598"/>
<organism evidence="5 6">
    <name type="scientific">Devosia crocina</name>
    <dbReference type="NCBI Taxonomy" id="429728"/>
    <lineage>
        <taxon>Bacteria</taxon>
        <taxon>Pseudomonadati</taxon>
        <taxon>Pseudomonadota</taxon>
        <taxon>Alphaproteobacteria</taxon>
        <taxon>Hyphomicrobiales</taxon>
        <taxon>Devosiaceae</taxon>
        <taxon>Devosia</taxon>
    </lineage>
</organism>
<dbReference type="Gene3D" id="3.40.50.2300">
    <property type="match status" value="2"/>
</dbReference>
<dbReference type="GO" id="GO:0003700">
    <property type="term" value="F:DNA-binding transcription factor activity"/>
    <property type="evidence" value="ECO:0007669"/>
    <property type="project" value="TreeGrafter"/>
</dbReference>
<keyword evidence="6" id="KW-1185">Reference proteome</keyword>
<evidence type="ECO:0000313" key="5">
    <source>
        <dbReference type="EMBL" id="SFV38753.1"/>
    </source>
</evidence>
<dbReference type="Proteomes" id="UP000199074">
    <property type="component" value="Unassembled WGS sequence"/>
</dbReference>
<dbReference type="PANTHER" id="PTHR30146:SF109">
    <property type="entry name" value="HTH-TYPE TRANSCRIPTIONAL REGULATOR GALS"/>
    <property type="match status" value="1"/>
</dbReference>
<dbReference type="InterPro" id="IPR046335">
    <property type="entry name" value="LacI/GalR-like_sensor"/>
</dbReference>
<keyword evidence="2 5" id="KW-0238">DNA-binding</keyword>
<dbReference type="CDD" id="cd06267">
    <property type="entry name" value="PBP1_LacI_sugar_binding-like"/>
    <property type="match status" value="1"/>
</dbReference>
<sequence>MHSQINLQIDFANDSDPLMTTISKVAERAGVSRTTVSHVLNHADRVSEHLRARVLAAIDEMGYVPNPQAQSLRTGRTNIVALLIPDIRNPFYPELVKTAQSDLEAIGLDTMIFNSDVPGGHPQNHNREYLRQIRNKRVDGLIVGDFALHRMHDELLKLDIPTVFIGDLPNQAVDSVKIDDFGGGYAMGKLLAAKGHRRVAHVTGPAHFAEAMARADGLEKGLADSGAPPFADLRYEGTYLAPSGEEAVDWLVKNHKGDMPSAIFFANYLMAMAGLARLHDHKIRVPDDIAVAAFGDQPEMRYVRPTLTRVGVAPSALAHRAVAMLIERLNGVYTGDSRAEILQCVVKEYSSA</sequence>
<proteinExistence type="predicted"/>
<dbReference type="InterPro" id="IPR010982">
    <property type="entry name" value="Lambda_DNA-bd_dom_sf"/>
</dbReference>
<keyword evidence="1" id="KW-0805">Transcription regulation</keyword>
<dbReference type="Pfam" id="PF00356">
    <property type="entry name" value="LacI"/>
    <property type="match status" value="1"/>
</dbReference>
<dbReference type="SUPFAM" id="SSF53822">
    <property type="entry name" value="Periplasmic binding protein-like I"/>
    <property type="match status" value="1"/>
</dbReference>
<protein>
    <submittedName>
        <fullName evidence="5">DNA-binding transcriptional regulator, LacI/PurR family</fullName>
    </submittedName>
</protein>
<dbReference type="SUPFAM" id="SSF47413">
    <property type="entry name" value="lambda repressor-like DNA-binding domains"/>
    <property type="match status" value="1"/>
</dbReference>
<dbReference type="EMBL" id="FPCK01000004">
    <property type="protein sequence ID" value="SFV38753.1"/>
    <property type="molecule type" value="Genomic_DNA"/>
</dbReference>
<dbReference type="PROSITE" id="PS50932">
    <property type="entry name" value="HTH_LACI_2"/>
    <property type="match status" value="1"/>
</dbReference>
<keyword evidence="3" id="KW-0804">Transcription</keyword>
<dbReference type="Pfam" id="PF13377">
    <property type="entry name" value="Peripla_BP_3"/>
    <property type="match status" value="1"/>
</dbReference>
<reference evidence="5 6" key="1">
    <citation type="submission" date="2016-10" db="EMBL/GenBank/DDBJ databases">
        <authorList>
            <person name="de Groot N.N."/>
        </authorList>
    </citation>
    <scope>NUCLEOTIDE SEQUENCE [LARGE SCALE GENOMIC DNA]</scope>
    <source>
        <strain evidence="5 6">IPL20</strain>
    </source>
</reference>
<dbReference type="GO" id="GO:0000976">
    <property type="term" value="F:transcription cis-regulatory region binding"/>
    <property type="evidence" value="ECO:0007669"/>
    <property type="project" value="TreeGrafter"/>
</dbReference>
<dbReference type="SMART" id="SM00354">
    <property type="entry name" value="HTH_LACI"/>
    <property type="match status" value="1"/>
</dbReference>
<evidence type="ECO:0000313" key="6">
    <source>
        <dbReference type="Proteomes" id="UP000199074"/>
    </source>
</evidence>
<dbReference type="AlphaFoldDB" id="A0A1I7NVZ7"/>
<dbReference type="Gene3D" id="1.10.260.40">
    <property type="entry name" value="lambda repressor-like DNA-binding domains"/>
    <property type="match status" value="1"/>
</dbReference>
<dbReference type="PANTHER" id="PTHR30146">
    <property type="entry name" value="LACI-RELATED TRANSCRIPTIONAL REPRESSOR"/>
    <property type="match status" value="1"/>
</dbReference>
<evidence type="ECO:0000256" key="3">
    <source>
        <dbReference type="ARBA" id="ARBA00023163"/>
    </source>
</evidence>
<accession>A0A1I7NVZ7</accession>
<dbReference type="InterPro" id="IPR000843">
    <property type="entry name" value="HTH_LacI"/>
</dbReference>
<dbReference type="CDD" id="cd01392">
    <property type="entry name" value="HTH_LacI"/>
    <property type="match status" value="1"/>
</dbReference>